<reference evidence="2" key="1">
    <citation type="submission" date="2020-05" db="EMBL/GenBank/DDBJ databases">
        <title>Mycena genomes resolve the evolution of fungal bioluminescence.</title>
        <authorList>
            <person name="Tsai I.J."/>
        </authorList>
    </citation>
    <scope>NUCLEOTIDE SEQUENCE</scope>
    <source>
        <strain evidence="2">CCC161011</strain>
    </source>
</reference>
<feature type="region of interest" description="Disordered" evidence="1">
    <location>
        <begin position="372"/>
        <end position="394"/>
    </location>
</feature>
<evidence type="ECO:0000313" key="3">
    <source>
        <dbReference type="Proteomes" id="UP000620124"/>
    </source>
</evidence>
<feature type="compositionally biased region" description="Low complexity" evidence="1">
    <location>
        <begin position="382"/>
        <end position="394"/>
    </location>
</feature>
<feature type="region of interest" description="Disordered" evidence="1">
    <location>
        <begin position="173"/>
        <end position="196"/>
    </location>
</feature>
<accession>A0A8H7DHM6</accession>
<organism evidence="2 3">
    <name type="scientific">Mycena venus</name>
    <dbReference type="NCBI Taxonomy" id="2733690"/>
    <lineage>
        <taxon>Eukaryota</taxon>
        <taxon>Fungi</taxon>
        <taxon>Dikarya</taxon>
        <taxon>Basidiomycota</taxon>
        <taxon>Agaricomycotina</taxon>
        <taxon>Agaricomycetes</taxon>
        <taxon>Agaricomycetidae</taxon>
        <taxon>Agaricales</taxon>
        <taxon>Marasmiineae</taxon>
        <taxon>Mycenaceae</taxon>
        <taxon>Mycena</taxon>
    </lineage>
</organism>
<feature type="compositionally biased region" description="Polar residues" evidence="1">
    <location>
        <begin position="175"/>
        <end position="194"/>
    </location>
</feature>
<feature type="region of interest" description="Disordered" evidence="1">
    <location>
        <begin position="274"/>
        <end position="302"/>
    </location>
</feature>
<protein>
    <submittedName>
        <fullName evidence="2">Uncharacterized protein</fullName>
    </submittedName>
</protein>
<dbReference type="EMBL" id="JACAZI010000001">
    <property type="protein sequence ID" value="KAF7372568.1"/>
    <property type="molecule type" value="Genomic_DNA"/>
</dbReference>
<dbReference type="Proteomes" id="UP000620124">
    <property type="component" value="Unassembled WGS sequence"/>
</dbReference>
<keyword evidence="3" id="KW-1185">Reference proteome</keyword>
<dbReference type="AlphaFoldDB" id="A0A8H7DHM6"/>
<comment type="caution">
    <text evidence="2">The sequence shown here is derived from an EMBL/GenBank/DDBJ whole genome shotgun (WGS) entry which is preliminary data.</text>
</comment>
<proteinExistence type="predicted"/>
<evidence type="ECO:0000256" key="1">
    <source>
        <dbReference type="SAM" id="MobiDB-lite"/>
    </source>
</evidence>
<evidence type="ECO:0000313" key="2">
    <source>
        <dbReference type="EMBL" id="KAF7372568.1"/>
    </source>
</evidence>
<gene>
    <name evidence="2" type="ORF">MVEN_00119400</name>
</gene>
<sequence>MVIRRASLRDRAQHTALRAQETEVIGVGLVEIGNPEELGSWGCAIMVVTLIKQERTADQYPPGCLSLRPISPHWVAIRLILHQHPSYEPNPELRRARRYDNLTSYLGWLYVVLYLEGGRVREIGVLGMRAPELNRHVSLRMAMLTGRRRAAISHHTGTLVATPLLPNRAVPVHDTSPSMQISSRTPPNASSARTMPNDAAPSFCRTWLYTPFVFGAPPPPHPTLLTPVPFVFLIVRCPLADVHPLCRSTHAHSAPSTQAPSRRARCTWPVLLSTPGPGSTAPVDGEGVYGNTREPERRDRGRSWPRRRWNLAMQRRTMRGARERACPVMEPVVSTLVETVPPAMLRRCADEMMDINIDIGGGDVLRVYASSSASLHTPRTPPRLASAPALAAHA</sequence>
<name>A0A8H7DHM6_9AGAR</name>
<feature type="compositionally biased region" description="Basic and acidic residues" evidence="1">
    <location>
        <begin position="293"/>
        <end position="302"/>
    </location>
</feature>